<dbReference type="InterPro" id="IPR010998">
    <property type="entry name" value="Integrase_recombinase_N"/>
</dbReference>
<keyword evidence="1" id="KW-0229">DNA integration</keyword>
<dbReference type="Proteomes" id="UP000531840">
    <property type="component" value="Unassembled WGS sequence"/>
</dbReference>
<dbReference type="PANTHER" id="PTHR30349:SF81">
    <property type="entry name" value="TYROSINE RECOMBINASE XERC"/>
    <property type="match status" value="1"/>
</dbReference>
<evidence type="ECO:0000256" key="1">
    <source>
        <dbReference type="ARBA" id="ARBA00022908"/>
    </source>
</evidence>
<dbReference type="SUPFAM" id="SSF56349">
    <property type="entry name" value="DNA breaking-rejoining enzymes"/>
    <property type="match status" value="1"/>
</dbReference>
<dbReference type="Pfam" id="PF02899">
    <property type="entry name" value="Phage_int_SAM_1"/>
    <property type="match status" value="1"/>
</dbReference>
<dbReference type="RefSeq" id="WP_179940766.1">
    <property type="nucleotide sequence ID" value="NZ_JACBYF010000004.1"/>
</dbReference>
<dbReference type="InterPro" id="IPR004107">
    <property type="entry name" value="Integrase_SAM-like_N"/>
</dbReference>
<proteinExistence type="predicted"/>
<organism evidence="7 8">
    <name type="scientific">Gemelliphila palaticanis</name>
    <dbReference type="NCBI Taxonomy" id="81950"/>
    <lineage>
        <taxon>Bacteria</taxon>
        <taxon>Bacillati</taxon>
        <taxon>Bacillota</taxon>
        <taxon>Bacilli</taxon>
        <taxon>Bacillales</taxon>
        <taxon>Gemellaceae</taxon>
        <taxon>Gemelliphila</taxon>
    </lineage>
</organism>
<dbReference type="Gene3D" id="1.10.443.10">
    <property type="entry name" value="Intergrase catalytic core"/>
    <property type="match status" value="1"/>
</dbReference>
<keyword evidence="3" id="KW-0233">DNA recombination</keyword>
<feature type="domain" description="Core-binding (CB)" evidence="6">
    <location>
        <begin position="1"/>
        <end position="85"/>
    </location>
</feature>
<sequence length="300" mass="34993">MNRNLILEFEDFLNVRNNLSINTKKSYLLDINQIFIYVDNKDIIKWILVEENIKNYLYSLEKNNYSNASISRKISTINLFTKFLYKYKYIDNIIKFDISLSSKSINKSKDNIIDIFSREEISSILDFKGNDFLSLRDKSIFEIVYAIGIKASDCINLKTDDVNLEIGYIKYKNTSNNYITTPLNRESLQSLKKYISKRKELNLENEYLFLSSSGNSITRQSFWKIFKKRQKQLGLKKDLNPTSYRNSLAVHLLEDGIAPSIVQEILGLKSILSLKSYINKADSNKTNKILSINHPRNKLE</sequence>
<reference evidence="7 8" key="1">
    <citation type="submission" date="2020-07" db="EMBL/GenBank/DDBJ databases">
        <title>MOT database genomes.</title>
        <authorList>
            <person name="Joseph S."/>
            <person name="Aduse-Opoku J."/>
            <person name="Hashim A."/>
            <person name="Wade W."/>
            <person name="Curtis M."/>
        </authorList>
    </citation>
    <scope>NUCLEOTIDE SEQUENCE [LARGE SCALE GENOMIC DNA]</scope>
    <source>
        <strain evidence="7 8">CIP 106318</strain>
    </source>
</reference>
<dbReference type="Pfam" id="PF00589">
    <property type="entry name" value="Phage_integrase"/>
    <property type="match status" value="1"/>
</dbReference>
<dbReference type="InterPro" id="IPR013762">
    <property type="entry name" value="Integrase-like_cat_sf"/>
</dbReference>
<name>A0ABX2SZ74_9BACL</name>
<evidence type="ECO:0000259" key="6">
    <source>
        <dbReference type="PROSITE" id="PS51900"/>
    </source>
</evidence>
<dbReference type="SUPFAM" id="SSF47823">
    <property type="entry name" value="lambda integrase-like, N-terminal domain"/>
    <property type="match status" value="1"/>
</dbReference>
<dbReference type="PROSITE" id="PS51898">
    <property type="entry name" value="TYR_RECOMBINASE"/>
    <property type="match status" value="1"/>
</dbReference>
<gene>
    <name evidence="7" type="ORF">HZY85_03065</name>
</gene>
<dbReference type="EMBL" id="JACBYF010000004">
    <property type="protein sequence ID" value="NYS47176.1"/>
    <property type="molecule type" value="Genomic_DNA"/>
</dbReference>
<protein>
    <submittedName>
        <fullName evidence="7">Tyrosine-type recombinase/integrase</fullName>
    </submittedName>
</protein>
<dbReference type="InterPro" id="IPR002104">
    <property type="entry name" value="Integrase_catalytic"/>
</dbReference>
<dbReference type="InterPro" id="IPR011010">
    <property type="entry name" value="DNA_brk_join_enz"/>
</dbReference>
<evidence type="ECO:0000256" key="3">
    <source>
        <dbReference type="ARBA" id="ARBA00023172"/>
    </source>
</evidence>
<feature type="domain" description="Tyr recombinase" evidence="5">
    <location>
        <begin position="111"/>
        <end position="291"/>
    </location>
</feature>
<dbReference type="InterPro" id="IPR050090">
    <property type="entry name" value="Tyrosine_recombinase_XerCD"/>
</dbReference>
<dbReference type="Gene3D" id="1.10.150.130">
    <property type="match status" value="1"/>
</dbReference>
<evidence type="ECO:0000313" key="7">
    <source>
        <dbReference type="EMBL" id="NYS47176.1"/>
    </source>
</evidence>
<accession>A0ABX2SZ74</accession>
<evidence type="ECO:0000256" key="4">
    <source>
        <dbReference type="PROSITE-ProRule" id="PRU01248"/>
    </source>
</evidence>
<dbReference type="InterPro" id="IPR044068">
    <property type="entry name" value="CB"/>
</dbReference>
<evidence type="ECO:0000313" key="8">
    <source>
        <dbReference type="Proteomes" id="UP000531840"/>
    </source>
</evidence>
<evidence type="ECO:0000256" key="2">
    <source>
        <dbReference type="ARBA" id="ARBA00023125"/>
    </source>
</evidence>
<dbReference type="PANTHER" id="PTHR30349">
    <property type="entry name" value="PHAGE INTEGRASE-RELATED"/>
    <property type="match status" value="1"/>
</dbReference>
<comment type="caution">
    <text evidence="7">The sequence shown here is derived from an EMBL/GenBank/DDBJ whole genome shotgun (WGS) entry which is preliminary data.</text>
</comment>
<keyword evidence="2 4" id="KW-0238">DNA-binding</keyword>
<keyword evidence="8" id="KW-1185">Reference proteome</keyword>
<evidence type="ECO:0000259" key="5">
    <source>
        <dbReference type="PROSITE" id="PS51898"/>
    </source>
</evidence>
<dbReference type="PROSITE" id="PS51900">
    <property type="entry name" value="CB"/>
    <property type="match status" value="1"/>
</dbReference>